<keyword evidence="1" id="KW-0812">Transmembrane</keyword>
<accession>A0A2P2Q511</accession>
<dbReference type="EMBL" id="GGEC01081557">
    <property type="protein sequence ID" value="MBX62041.1"/>
    <property type="molecule type" value="Transcribed_RNA"/>
</dbReference>
<proteinExistence type="predicted"/>
<keyword evidence="1" id="KW-1133">Transmembrane helix</keyword>
<dbReference type="AlphaFoldDB" id="A0A2P2Q511"/>
<evidence type="ECO:0000256" key="1">
    <source>
        <dbReference type="SAM" id="Phobius"/>
    </source>
</evidence>
<evidence type="ECO:0000313" key="2">
    <source>
        <dbReference type="EMBL" id="MBX62041.1"/>
    </source>
</evidence>
<name>A0A2P2Q511_RHIMU</name>
<organism evidence="2">
    <name type="scientific">Rhizophora mucronata</name>
    <name type="common">Asiatic mangrove</name>
    <dbReference type="NCBI Taxonomy" id="61149"/>
    <lineage>
        <taxon>Eukaryota</taxon>
        <taxon>Viridiplantae</taxon>
        <taxon>Streptophyta</taxon>
        <taxon>Embryophyta</taxon>
        <taxon>Tracheophyta</taxon>
        <taxon>Spermatophyta</taxon>
        <taxon>Magnoliopsida</taxon>
        <taxon>eudicotyledons</taxon>
        <taxon>Gunneridae</taxon>
        <taxon>Pentapetalae</taxon>
        <taxon>rosids</taxon>
        <taxon>fabids</taxon>
        <taxon>Malpighiales</taxon>
        <taxon>Rhizophoraceae</taxon>
        <taxon>Rhizophora</taxon>
    </lineage>
</organism>
<reference evidence="2" key="1">
    <citation type="submission" date="2018-02" db="EMBL/GenBank/DDBJ databases">
        <title>Rhizophora mucronata_Transcriptome.</title>
        <authorList>
            <person name="Meera S.P."/>
            <person name="Sreeshan A."/>
            <person name="Augustine A."/>
        </authorList>
    </citation>
    <scope>NUCLEOTIDE SEQUENCE</scope>
    <source>
        <tissue evidence="2">Leaf</tissue>
    </source>
</reference>
<sequence>MGSSTLPHEQEIGASKTKYSLHNHALSFEGSKGSIYLCLYFGFFPLLTPNLSLLNTAFVTKI</sequence>
<protein>
    <submittedName>
        <fullName evidence="2">Uncharacterized protein</fullName>
    </submittedName>
</protein>
<feature type="transmembrane region" description="Helical" evidence="1">
    <location>
        <begin position="34"/>
        <end position="54"/>
    </location>
</feature>
<keyword evidence="1" id="KW-0472">Membrane</keyword>